<accession>A0A8G2CHS2</accession>
<sequence length="675" mass="72300">MRTMRPTPVTDGPVTIPPAETPGLRGLLSLAVAVVVISALYFARDVLIPITLAVLLSFLVAPIAAFLRRWYCGRVGSVMLAMALPLVVLLGLGAIIGTQVTALVREVPAEQTIIVQKIDMIRHATVGNFNSFVKQAGKELQHAAAPKAEHHSADRAPPPERVSVVPAPISPTDVAKGIIGPMLDPLAIMFIVFTVASFILLYREDLRDRMIRLFGSTDLHRTTTALDDAADRLSRYFLTKFLINAGFGVVVGLGLFAIGVPGAILWGVLTALARFIPYIGSFIAAVPPLLLAAAVDPDWSMAIWTLVLFVVGETVVGQVVEPMVYGRTTGLSPISVVVAAIFWGWLWGPVGLLLSTPLTLCFVVLGRHVERLEFLDVLLGDRPALTPVETFYQRALAGDPDEALDQAEVLLRDRTLCGYYDSVVLPALRLAAGDAVRGALYPGQLDRITDTVAELIDGLDDQVDSEKPVRPSPAGTDQAGTDQVGTDQVGPPAVPARLVMPPRGQLAPVWQGEAPVMCIAGRGALDREGCAIMAQLLARHGIGTRIVPHEAAARTHVASLDMDGIAMIFLCYLDIAAAPSSVRYLVRRLRRASPDVPIAVGFWTTKADYERYGDFQAAIGASLYPTSLRDAVDQIMAQAIATAQVAPVESRSADHEPEAEEHVFKLGLPLQPGAA</sequence>
<dbReference type="EMBL" id="FTNE01000001">
    <property type="protein sequence ID" value="SIQ09454.1"/>
    <property type="molecule type" value="Genomic_DNA"/>
</dbReference>
<dbReference type="PANTHER" id="PTHR21716:SF53">
    <property type="entry name" value="PERMEASE PERM-RELATED"/>
    <property type="match status" value="1"/>
</dbReference>
<feature type="transmembrane region" description="Helical" evidence="9">
    <location>
        <begin position="186"/>
        <end position="202"/>
    </location>
</feature>
<comment type="caution">
    <text evidence="10">The sequence shown here is derived from an EMBL/GenBank/DDBJ whole genome shotgun (WGS) entry which is preliminary data.</text>
</comment>
<evidence type="ECO:0000313" key="10">
    <source>
        <dbReference type="EMBL" id="SIQ09454.1"/>
    </source>
</evidence>
<evidence type="ECO:0000256" key="8">
    <source>
        <dbReference type="SAM" id="MobiDB-lite"/>
    </source>
</evidence>
<evidence type="ECO:0000256" key="7">
    <source>
        <dbReference type="ARBA" id="ARBA00023136"/>
    </source>
</evidence>
<evidence type="ECO:0000256" key="5">
    <source>
        <dbReference type="ARBA" id="ARBA00022692"/>
    </source>
</evidence>
<dbReference type="GO" id="GO:0005886">
    <property type="term" value="C:plasma membrane"/>
    <property type="evidence" value="ECO:0007669"/>
    <property type="project" value="UniProtKB-SubCell"/>
</dbReference>
<evidence type="ECO:0000256" key="1">
    <source>
        <dbReference type="ARBA" id="ARBA00004651"/>
    </source>
</evidence>
<comment type="similarity">
    <text evidence="2">Belongs to the autoinducer-2 exporter (AI-2E) (TC 2.A.86) family.</text>
</comment>
<feature type="transmembrane region" description="Helical" evidence="9">
    <location>
        <begin position="79"/>
        <end position="100"/>
    </location>
</feature>
<evidence type="ECO:0000256" key="2">
    <source>
        <dbReference type="ARBA" id="ARBA00009773"/>
    </source>
</evidence>
<feature type="transmembrane region" description="Helical" evidence="9">
    <location>
        <begin position="24"/>
        <end position="42"/>
    </location>
</feature>
<name>A0A8G2CHS2_ACIRU</name>
<evidence type="ECO:0000256" key="9">
    <source>
        <dbReference type="SAM" id="Phobius"/>
    </source>
</evidence>
<keyword evidence="6 9" id="KW-1133">Transmembrane helix</keyword>
<dbReference type="Proteomes" id="UP000186308">
    <property type="component" value="Unassembled WGS sequence"/>
</dbReference>
<keyword evidence="5 9" id="KW-0812">Transmembrane</keyword>
<evidence type="ECO:0000256" key="3">
    <source>
        <dbReference type="ARBA" id="ARBA00022448"/>
    </source>
</evidence>
<proteinExistence type="inferred from homology"/>
<organism evidence="10 11">
    <name type="scientific">Acidiphilium rubrum</name>
    <dbReference type="NCBI Taxonomy" id="526"/>
    <lineage>
        <taxon>Bacteria</taxon>
        <taxon>Pseudomonadati</taxon>
        <taxon>Pseudomonadota</taxon>
        <taxon>Alphaproteobacteria</taxon>
        <taxon>Acetobacterales</taxon>
        <taxon>Acidocellaceae</taxon>
        <taxon>Acidiphilium</taxon>
    </lineage>
</organism>
<evidence type="ECO:0000256" key="6">
    <source>
        <dbReference type="ARBA" id="ARBA00022989"/>
    </source>
</evidence>
<keyword evidence="11" id="KW-1185">Reference proteome</keyword>
<protein>
    <submittedName>
        <fullName evidence="10">Predicted PurR-regulated permease PerM</fullName>
    </submittedName>
</protein>
<dbReference type="PANTHER" id="PTHR21716">
    <property type="entry name" value="TRANSMEMBRANE PROTEIN"/>
    <property type="match status" value="1"/>
</dbReference>
<feature type="transmembrane region" description="Helical" evidence="9">
    <location>
        <begin position="275"/>
        <end position="295"/>
    </location>
</feature>
<dbReference type="InterPro" id="IPR002549">
    <property type="entry name" value="AI-2E-like"/>
</dbReference>
<keyword evidence="3" id="KW-0813">Transport</keyword>
<gene>
    <name evidence="10" type="ORF">SAMN05421828_101247</name>
</gene>
<dbReference type="AlphaFoldDB" id="A0A8G2CHS2"/>
<evidence type="ECO:0000256" key="4">
    <source>
        <dbReference type="ARBA" id="ARBA00022475"/>
    </source>
</evidence>
<feature type="transmembrane region" description="Helical" evidence="9">
    <location>
        <begin position="48"/>
        <end position="67"/>
    </location>
</feature>
<feature type="transmembrane region" description="Helical" evidence="9">
    <location>
        <begin position="302"/>
        <end position="320"/>
    </location>
</feature>
<feature type="transmembrane region" description="Helical" evidence="9">
    <location>
        <begin position="340"/>
        <end position="365"/>
    </location>
</feature>
<feature type="transmembrane region" description="Helical" evidence="9">
    <location>
        <begin position="241"/>
        <end position="269"/>
    </location>
</feature>
<keyword evidence="7 9" id="KW-0472">Membrane</keyword>
<dbReference type="RefSeq" id="WP_081849145.1">
    <property type="nucleotide sequence ID" value="NZ_FTNE01000001.1"/>
</dbReference>
<comment type="subcellular location">
    <subcellularLocation>
        <location evidence="1">Cell membrane</location>
        <topology evidence="1">Multi-pass membrane protein</topology>
    </subcellularLocation>
</comment>
<dbReference type="Pfam" id="PF01594">
    <property type="entry name" value="AI-2E_transport"/>
    <property type="match status" value="1"/>
</dbReference>
<feature type="region of interest" description="Disordered" evidence="8">
    <location>
        <begin position="460"/>
        <end position="493"/>
    </location>
</feature>
<reference evidence="10 11" key="1">
    <citation type="submission" date="2017-01" db="EMBL/GenBank/DDBJ databases">
        <authorList>
            <person name="Varghese N."/>
            <person name="Submissions S."/>
        </authorList>
    </citation>
    <scope>NUCLEOTIDE SEQUENCE [LARGE SCALE GENOMIC DNA]</scope>
    <source>
        <strain evidence="10 11">ATCC 35905</strain>
    </source>
</reference>
<keyword evidence="4" id="KW-1003">Cell membrane</keyword>
<evidence type="ECO:0000313" key="11">
    <source>
        <dbReference type="Proteomes" id="UP000186308"/>
    </source>
</evidence>